<protein>
    <submittedName>
        <fullName evidence="1">Uncharacterized protein</fullName>
    </submittedName>
</protein>
<organism evidence="1 2">
    <name type="scientific">Cinnamomum micranthum f. kanehirae</name>
    <dbReference type="NCBI Taxonomy" id="337451"/>
    <lineage>
        <taxon>Eukaryota</taxon>
        <taxon>Viridiplantae</taxon>
        <taxon>Streptophyta</taxon>
        <taxon>Embryophyta</taxon>
        <taxon>Tracheophyta</taxon>
        <taxon>Spermatophyta</taxon>
        <taxon>Magnoliopsida</taxon>
        <taxon>Magnoliidae</taxon>
        <taxon>Laurales</taxon>
        <taxon>Lauraceae</taxon>
        <taxon>Cinnamomum</taxon>
    </lineage>
</organism>
<dbReference type="OrthoDB" id="1937047at2759"/>
<gene>
    <name evidence="1" type="ORF">CKAN_02720500</name>
</gene>
<evidence type="ECO:0000313" key="1">
    <source>
        <dbReference type="EMBL" id="RWR97751.1"/>
    </source>
</evidence>
<reference evidence="1 2" key="1">
    <citation type="journal article" date="2019" name="Nat. Plants">
        <title>Stout camphor tree genome fills gaps in understanding of flowering plant genome evolution.</title>
        <authorList>
            <person name="Chaw S.M."/>
            <person name="Liu Y.C."/>
            <person name="Wu Y.W."/>
            <person name="Wang H.Y."/>
            <person name="Lin C.I."/>
            <person name="Wu C.S."/>
            <person name="Ke H.M."/>
            <person name="Chang L.Y."/>
            <person name="Hsu C.Y."/>
            <person name="Yang H.T."/>
            <person name="Sudianto E."/>
            <person name="Hsu M.H."/>
            <person name="Wu K.P."/>
            <person name="Wang L.N."/>
            <person name="Leebens-Mack J.H."/>
            <person name="Tsai I.J."/>
        </authorList>
    </citation>
    <scope>NUCLEOTIDE SEQUENCE [LARGE SCALE GENOMIC DNA]</scope>
    <source>
        <strain evidence="2">cv. Chaw 1501</strain>
        <tissue evidence="1">Young leaves</tissue>
    </source>
</reference>
<dbReference type="EMBL" id="QPKB01000043">
    <property type="protein sequence ID" value="RWR97751.1"/>
    <property type="molecule type" value="Genomic_DNA"/>
</dbReference>
<dbReference type="AlphaFoldDB" id="A0A3S3NSD7"/>
<comment type="caution">
    <text evidence="1">The sequence shown here is derived from an EMBL/GenBank/DDBJ whole genome shotgun (WGS) entry which is preliminary data.</text>
</comment>
<name>A0A3S3NSD7_9MAGN</name>
<proteinExistence type="predicted"/>
<evidence type="ECO:0000313" key="2">
    <source>
        <dbReference type="Proteomes" id="UP000283530"/>
    </source>
</evidence>
<dbReference type="Proteomes" id="UP000283530">
    <property type="component" value="Unassembled WGS sequence"/>
</dbReference>
<keyword evidence="2" id="KW-1185">Reference proteome</keyword>
<accession>A0A3S3NSD7</accession>
<sequence length="110" mass="12533">MDVPSTSRIRPTASNRRLRQRFVTDEAEDAEEVVEEHLEAQEQTEVHKQAERLPLKCLSHAQKISEWARNAEGRQNTVFSGLIGHSGLAPLVATSYHFIYKNMVSAFVER</sequence>